<name>A0A0C9WSM7_9AGAR</name>
<keyword evidence="3" id="KW-1185">Reference proteome</keyword>
<sequence>MRDASGRLSLTSFYYRDLVWHVASFQWLYMETLAMVDWFKTWESCLLEPNRQVYPVDESVMGAITDSLDMAETLFRIGAPVWLVRTPAEIPPRINILNVCPPTPKSIATLRNRHPSEVDPRELCLDDYPEHPFPNITTASPRSTLYIQACQAHFEGFLGPEDPKPVVTEPQSGSLSVEPGTGPSRTDREALRASPCKWLLVASFTLVLTHKLLH</sequence>
<dbReference type="OrthoDB" id="2634326at2759"/>
<reference evidence="3" key="2">
    <citation type="submission" date="2015-01" db="EMBL/GenBank/DDBJ databases">
        <title>Evolutionary Origins and Diversification of the Mycorrhizal Mutualists.</title>
        <authorList>
            <consortium name="DOE Joint Genome Institute"/>
            <consortium name="Mycorrhizal Genomics Consortium"/>
            <person name="Kohler A."/>
            <person name="Kuo A."/>
            <person name="Nagy L.G."/>
            <person name="Floudas D."/>
            <person name="Copeland A."/>
            <person name="Barry K.W."/>
            <person name="Cichocki N."/>
            <person name="Veneault-Fourrey C."/>
            <person name="LaButti K."/>
            <person name="Lindquist E.A."/>
            <person name="Lipzen A."/>
            <person name="Lundell T."/>
            <person name="Morin E."/>
            <person name="Murat C."/>
            <person name="Riley R."/>
            <person name="Ohm R."/>
            <person name="Sun H."/>
            <person name="Tunlid A."/>
            <person name="Henrissat B."/>
            <person name="Grigoriev I.V."/>
            <person name="Hibbett D.S."/>
            <person name="Martin F."/>
        </authorList>
    </citation>
    <scope>NUCLEOTIDE SEQUENCE [LARGE SCALE GENOMIC DNA]</scope>
    <source>
        <strain evidence="3">LaAM-08-1</strain>
    </source>
</reference>
<evidence type="ECO:0000313" key="2">
    <source>
        <dbReference type="EMBL" id="KIJ91053.1"/>
    </source>
</evidence>
<accession>A0A0C9WSM7</accession>
<reference evidence="2 3" key="1">
    <citation type="submission" date="2014-04" db="EMBL/GenBank/DDBJ databases">
        <authorList>
            <consortium name="DOE Joint Genome Institute"/>
            <person name="Kuo A."/>
            <person name="Kohler A."/>
            <person name="Nagy L.G."/>
            <person name="Floudas D."/>
            <person name="Copeland A."/>
            <person name="Barry K.W."/>
            <person name="Cichocki N."/>
            <person name="Veneault-Fourrey C."/>
            <person name="LaButti K."/>
            <person name="Lindquist E.A."/>
            <person name="Lipzen A."/>
            <person name="Lundell T."/>
            <person name="Morin E."/>
            <person name="Murat C."/>
            <person name="Sun H."/>
            <person name="Tunlid A."/>
            <person name="Henrissat B."/>
            <person name="Grigoriev I.V."/>
            <person name="Hibbett D.S."/>
            <person name="Martin F."/>
            <person name="Nordberg H.P."/>
            <person name="Cantor M.N."/>
            <person name="Hua S.X."/>
        </authorList>
    </citation>
    <scope>NUCLEOTIDE SEQUENCE [LARGE SCALE GENOMIC DNA]</scope>
    <source>
        <strain evidence="2 3">LaAM-08-1</strain>
    </source>
</reference>
<protein>
    <submittedName>
        <fullName evidence="2">Uncharacterized protein</fullName>
    </submittedName>
</protein>
<gene>
    <name evidence="2" type="ORF">K443DRAFT_115673</name>
</gene>
<evidence type="ECO:0000256" key="1">
    <source>
        <dbReference type="SAM" id="MobiDB-lite"/>
    </source>
</evidence>
<organism evidence="2 3">
    <name type="scientific">Laccaria amethystina LaAM-08-1</name>
    <dbReference type="NCBI Taxonomy" id="1095629"/>
    <lineage>
        <taxon>Eukaryota</taxon>
        <taxon>Fungi</taxon>
        <taxon>Dikarya</taxon>
        <taxon>Basidiomycota</taxon>
        <taxon>Agaricomycotina</taxon>
        <taxon>Agaricomycetes</taxon>
        <taxon>Agaricomycetidae</taxon>
        <taxon>Agaricales</taxon>
        <taxon>Agaricineae</taxon>
        <taxon>Hydnangiaceae</taxon>
        <taxon>Laccaria</taxon>
    </lineage>
</organism>
<dbReference type="AlphaFoldDB" id="A0A0C9WSM7"/>
<dbReference type="HOGENOM" id="CLU_1289110_0_0_1"/>
<dbReference type="EMBL" id="KN839063">
    <property type="protein sequence ID" value="KIJ91053.1"/>
    <property type="molecule type" value="Genomic_DNA"/>
</dbReference>
<feature type="region of interest" description="Disordered" evidence="1">
    <location>
        <begin position="160"/>
        <end position="188"/>
    </location>
</feature>
<evidence type="ECO:0000313" key="3">
    <source>
        <dbReference type="Proteomes" id="UP000054477"/>
    </source>
</evidence>
<proteinExistence type="predicted"/>
<dbReference type="Proteomes" id="UP000054477">
    <property type="component" value="Unassembled WGS sequence"/>
</dbReference>